<evidence type="ECO:0000256" key="1">
    <source>
        <dbReference type="SAM" id="MobiDB-lite"/>
    </source>
</evidence>
<proteinExistence type="predicted"/>
<dbReference type="AlphaFoldDB" id="A0AAJ0EB10"/>
<gene>
    <name evidence="2" type="ORF">BDP81DRAFT_76351</name>
</gene>
<dbReference type="GeneID" id="85481114"/>
<accession>A0AAJ0EB10</accession>
<dbReference type="Proteomes" id="UP001243989">
    <property type="component" value="Unassembled WGS sequence"/>
</dbReference>
<organism evidence="2 3">
    <name type="scientific">Colletotrichum phormii</name>
    <dbReference type="NCBI Taxonomy" id="359342"/>
    <lineage>
        <taxon>Eukaryota</taxon>
        <taxon>Fungi</taxon>
        <taxon>Dikarya</taxon>
        <taxon>Ascomycota</taxon>
        <taxon>Pezizomycotina</taxon>
        <taxon>Sordariomycetes</taxon>
        <taxon>Hypocreomycetidae</taxon>
        <taxon>Glomerellales</taxon>
        <taxon>Glomerellaceae</taxon>
        <taxon>Colletotrichum</taxon>
        <taxon>Colletotrichum acutatum species complex</taxon>
    </lineage>
</organism>
<reference evidence="2" key="1">
    <citation type="submission" date="2021-06" db="EMBL/GenBank/DDBJ databases">
        <title>Comparative genomics, transcriptomics and evolutionary studies reveal genomic signatures of adaptation to plant cell wall in hemibiotrophic fungi.</title>
        <authorList>
            <consortium name="DOE Joint Genome Institute"/>
            <person name="Baroncelli R."/>
            <person name="Diaz J.F."/>
            <person name="Benocci T."/>
            <person name="Peng M."/>
            <person name="Battaglia E."/>
            <person name="Haridas S."/>
            <person name="Andreopoulos W."/>
            <person name="Labutti K."/>
            <person name="Pangilinan J."/>
            <person name="Floch G.L."/>
            <person name="Makela M.R."/>
            <person name="Henrissat B."/>
            <person name="Grigoriev I.V."/>
            <person name="Crouch J.A."/>
            <person name="De Vries R.P."/>
            <person name="Sukno S.A."/>
            <person name="Thon M.R."/>
        </authorList>
    </citation>
    <scope>NUCLEOTIDE SEQUENCE</scope>
    <source>
        <strain evidence="2">CBS 102054</strain>
    </source>
</reference>
<evidence type="ECO:0000313" key="3">
    <source>
        <dbReference type="Proteomes" id="UP001243989"/>
    </source>
</evidence>
<dbReference type="EMBL" id="JAHMHQ010000019">
    <property type="protein sequence ID" value="KAK1625709.1"/>
    <property type="molecule type" value="Genomic_DNA"/>
</dbReference>
<evidence type="ECO:0000313" key="2">
    <source>
        <dbReference type="EMBL" id="KAK1625709.1"/>
    </source>
</evidence>
<feature type="region of interest" description="Disordered" evidence="1">
    <location>
        <begin position="43"/>
        <end position="64"/>
    </location>
</feature>
<comment type="caution">
    <text evidence="2">The sequence shown here is derived from an EMBL/GenBank/DDBJ whole genome shotgun (WGS) entry which is preliminary data.</text>
</comment>
<dbReference type="RefSeq" id="XP_060441704.1">
    <property type="nucleotide sequence ID" value="XM_060596252.1"/>
</dbReference>
<keyword evidence="3" id="KW-1185">Reference proteome</keyword>
<protein>
    <submittedName>
        <fullName evidence="2">Uncharacterized protein</fullName>
    </submittedName>
</protein>
<name>A0AAJ0EB10_9PEZI</name>
<sequence length="192" mass="22110">MQCASAVHQTRSMQQKSRRKFFSRVWMDGRSLVRIARRYSRAETPSENGSGKKQVGRRCEQPREKRKEKKVARCDQDQKKCRGGCYVGAWGRASGPVNGMEKVCGGLLAGWAQAGWCLLFCFCQDLLLSTSQLLFCLAWPWGGLVRSFFPPKTQVTQYQRHRRSRSRSRRRGLQTLDTRSLGDWCVVRLDSR</sequence>